<dbReference type="EMBL" id="JAERPS020000001">
    <property type="protein sequence ID" value="MBZ9611009.1"/>
    <property type="molecule type" value="Genomic_DNA"/>
</dbReference>
<protein>
    <submittedName>
        <fullName evidence="1">TIGR02647 family protein</fullName>
    </submittedName>
</protein>
<dbReference type="Proteomes" id="UP000663814">
    <property type="component" value="Unassembled WGS sequence"/>
</dbReference>
<comment type="caution">
    <text evidence="1">The sequence shown here is derived from an EMBL/GenBank/DDBJ whole genome shotgun (WGS) entry which is preliminary data.</text>
</comment>
<dbReference type="Pfam" id="PF18918">
    <property type="entry name" value="DUF5669"/>
    <property type="match status" value="1"/>
</dbReference>
<dbReference type="InterPro" id="IPR013468">
    <property type="entry name" value="CHP02647"/>
</dbReference>
<keyword evidence="2" id="KW-1185">Reference proteome</keyword>
<evidence type="ECO:0000313" key="1">
    <source>
        <dbReference type="EMBL" id="MBZ9611009.1"/>
    </source>
</evidence>
<organism evidence="1 2">
    <name type="scientific">Rheinheimera maricola</name>
    <dbReference type="NCBI Taxonomy" id="2793282"/>
    <lineage>
        <taxon>Bacteria</taxon>
        <taxon>Pseudomonadati</taxon>
        <taxon>Pseudomonadota</taxon>
        <taxon>Gammaproteobacteria</taxon>
        <taxon>Chromatiales</taxon>
        <taxon>Chromatiaceae</taxon>
        <taxon>Rheinheimera</taxon>
    </lineage>
</organism>
<gene>
    <name evidence="1" type="ORF">I4W93_005330</name>
</gene>
<accession>A0ABS7X732</accession>
<evidence type="ECO:0000313" key="2">
    <source>
        <dbReference type="Proteomes" id="UP000663814"/>
    </source>
</evidence>
<dbReference type="NCBIfam" id="TIGR02647">
    <property type="entry name" value="DNA"/>
    <property type="match status" value="1"/>
</dbReference>
<sequence length="82" mass="8979">MPISPLLNAEIRVLTLFNLDSAMEGIKVHKSADENTLQAIKRLHEKGLVTQDDGGYLTDLGIHCAEHLQTALRILNGTSQIS</sequence>
<proteinExistence type="predicted"/>
<name>A0ABS7X732_9GAMM</name>
<dbReference type="RefSeq" id="WP_205310426.1">
    <property type="nucleotide sequence ID" value="NZ_JAERPS020000001.1"/>
</dbReference>
<reference evidence="1 2" key="1">
    <citation type="submission" date="2021-08" db="EMBL/GenBank/DDBJ databases">
        <title>Rheinheimera aquimaris sp. nov., isolated from seawater of the East Sea in Korea.</title>
        <authorList>
            <person name="Kim K.H."/>
            <person name="Wenting R."/>
            <person name="Kim K.R."/>
            <person name="Jeon C.O."/>
        </authorList>
    </citation>
    <scope>NUCLEOTIDE SEQUENCE [LARGE SCALE GENOMIC DNA]</scope>
    <source>
        <strain evidence="1 2">MA-13</strain>
    </source>
</reference>